<sequence length="200" mass="21959">MSDRGIREYGLDGELARVAGVEVRLVVDGFAAWGLEWVDGPTVDRMRAHVAAVRAGRRGIAPPEHRLDYRRRQSPRAWAARAVAAMRDVSSVRAVAAGAALRRNHPAGRNRRPGALRPEDHALLDLVQRLYEGSADPERADRPEDEPLIRRLLAEGNQSREAMCRILNDADPDLGLGAEDLRRTEAGGPILRLVSGDSGR</sequence>
<organism evidence="1 2">
    <name type="scientific">Embleya scabrispora</name>
    <dbReference type="NCBI Taxonomy" id="159449"/>
    <lineage>
        <taxon>Bacteria</taxon>
        <taxon>Bacillati</taxon>
        <taxon>Actinomycetota</taxon>
        <taxon>Actinomycetes</taxon>
        <taxon>Kitasatosporales</taxon>
        <taxon>Streptomycetaceae</taxon>
        <taxon>Embleya</taxon>
    </lineage>
</organism>
<dbReference type="AlphaFoldDB" id="A0A1T3NQ74"/>
<dbReference type="EMBL" id="MWQN01000002">
    <property type="protein sequence ID" value="OPC79027.1"/>
    <property type="molecule type" value="Genomic_DNA"/>
</dbReference>
<comment type="caution">
    <text evidence="1">The sequence shown here is derived from an EMBL/GenBank/DDBJ whole genome shotgun (WGS) entry which is preliminary data.</text>
</comment>
<reference evidence="1 2" key="1">
    <citation type="submission" date="2017-03" db="EMBL/GenBank/DDBJ databases">
        <title>Draft genome sequence of Streptomyces scabrisporus NF3, endophyte isolated from Amphipterygium adstringens.</title>
        <authorList>
            <person name="Vazquez M."/>
            <person name="Ceapa C.D."/>
            <person name="Rodriguez Luna D."/>
            <person name="Sanchez Esquivel S."/>
        </authorList>
    </citation>
    <scope>NUCLEOTIDE SEQUENCE [LARGE SCALE GENOMIC DNA]</scope>
    <source>
        <strain evidence="1 2">NF3</strain>
    </source>
</reference>
<proteinExistence type="predicted"/>
<dbReference type="Proteomes" id="UP000190037">
    <property type="component" value="Unassembled WGS sequence"/>
</dbReference>
<evidence type="ECO:0000313" key="1">
    <source>
        <dbReference type="EMBL" id="OPC79027.1"/>
    </source>
</evidence>
<name>A0A1T3NQ74_9ACTN</name>
<protein>
    <submittedName>
        <fullName evidence="1">Uncharacterized protein</fullName>
    </submittedName>
</protein>
<accession>A0A1T3NQ74</accession>
<dbReference type="OrthoDB" id="4350466at2"/>
<evidence type="ECO:0000313" key="2">
    <source>
        <dbReference type="Proteomes" id="UP000190037"/>
    </source>
</evidence>
<dbReference type="RefSeq" id="WP_078980228.1">
    <property type="nucleotide sequence ID" value="NZ_MWQN01000002.1"/>
</dbReference>
<keyword evidence="2" id="KW-1185">Reference proteome</keyword>
<gene>
    <name evidence="1" type="ORF">B4N89_33525</name>
</gene>